<organism evidence="2 3">
    <name type="scientific">Sphingomonas abaci</name>
    <dbReference type="NCBI Taxonomy" id="237611"/>
    <lineage>
        <taxon>Bacteria</taxon>
        <taxon>Pseudomonadati</taxon>
        <taxon>Pseudomonadota</taxon>
        <taxon>Alphaproteobacteria</taxon>
        <taxon>Sphingomonadales</taxon>
        <taxon>Sphingomonadaceae</taxon>
        <taxon>Sphingomonas</taxon>
    </lineage>
</organism>
<evidence type="ECO:0000313" key="3">
    <source>
        <dbReference type="Proteomes" id="UP000574769"/>
    </source>
</evidence>
<proteinExistence type="predicted"/>
<reference evidence="2 3" key="1">
    <citation type="submission" date="2020-08" db="EMBL/GenBank/DDBJ databases">
        <title>Genomic Encyclopedia of Type Strains, Phase IV (KMG-IV): sequencing the most valuable type-strain genomes for metagenomic binning, comparative biology and taxonomic classification.</title>
        <authorList>
            <person name="Goeker M."/>
        </authorList>
    </citation>
    <scope>NUCLEOTIDE SEQUENCE [LARGE SCALE GENOMIC DNA]</scope>
    <source>
        <strain evidence="2 3">DSM 15867</strain>
    </source>
</reference>
<gene>
    <name evidence="2" type="ORF">GGQ96_001454</name>
</gene>
<accession>A0A7W7AHV9</accession>
<dbReference type="RefSeq" id="WP_184113012.1">
    <property type="nucleotide sequence ID" value="NZ_JACHNY010000002.1"/>
</dbReference>
<dbReference type="InterPro" id="IPR046668">
    <property type="entry name" value="DUF6538"/>
</dbReference>
<feature type="domain" description="DUF6538" evidence="1">
    <location>
        <begin position="13"/>
        <end position="65"/>
    </location>
</feature>
<dbReference type="EMBL" id="JACHNY010000002">
    <property type="protein sequence ID" value="MBB4617334.1"/>
    <property type="molecule type" value="Genomic_DNA"/>
</dbReference>
<sequence length="177" mass="20344">MVQMITPWKHPQTGIYYLYKELPPHLRGEMGRRQVRRSLKTRDPAEAKRLFVLAHAELEQEMAAAEARIAAQKIADEISPERAKIIVDDFIRNRHSSGRWSRWPTLGLVWWLEDTARRVFNTDFPLAGLPMDDSPEALAAKRGQPVPGDCWLDVVRMYPPAEWLQASGIVLVDVFED</sequence>
<keyword evidence="3" id="KW-1185">Reference proteome</keyword>
<name>A0A7W7AHV9_9SPHN</name>
<evidence type="ECO:0000313" key="2">
    <source>
        <dbReference type="EMBL" id="MBB4617334.1"/>
    </source>
</evidence>
<comment type="caution">
    <text evidence="2">The sequence shown here is derived from an EMBL/GenBank/DDBJ whole genome shotgun (WGS) entry which is preliminary data.</text>
</comment>
<dbReference type="AlphaFoldDB" id="A0A7W7AHV9"/>
<evidence type="ECO:0000259" key="1">
    <source>
        <dbReference type="Pfam" id="PF20172"/>
    </source>
</evidence>
<dbReference type="Proteomes" id="UP000574769">
    <property type="component" value="Unassembled WGS sequence"/>
</dbReference>
<protein>
    <recommendedName>
        <fullName evidence="1">DUF6538 domain-containing protein</fullName>
    </recommendedName>
</protein>
<dbReference type="Pfam" id="PF20172">
    <property type="entry name" value="DUF6538"/>
    <property type="match status" value="1"/>
</dbReference>